<name>A0A1U9ZYB3_9ACTN</name>
<accession>A0A1U9ZYB3</accession>
<reference evidence="2" key="1">
    <citation type="journal article" date="2017" name="Med. Chem. Commun.">
        <title>Nonomuraea sp. ATCC 55076 harbours the largest actinomycete chromosome to date and the kistamicin biosynthetic gene cluster.</title>
        <authorList>
            <person name="Nazari B."/>
            <person name="Forneris C.C."/>
            <person name="Gibson M.I."/>
            <person name="Moon K."/>
            <person name="Schramma K.R."/>
            <person name="Seyedsayamdost M.R."/>
        </authorList>
    </citation>
    <scope>NUCLEOTIDE SEQUENCE [LARGE SCALE GENOMIC DNA]</scope>
    <source>
        <strain evidence="2">ATCC 55076</strain>
    </source>
</reference>
<dbReference type="Proteomes" id="UP000190797">
    <property type="component" value="Chromosome"/>
</dbReference>
<keyword evidence="2" id="KW-1185">Reference proteome</keyword>
<evidence type="ECO:0000313" key="2">
    <source>
        <dbReference type="Proteomes" id="UP000190797"/>
    </source>
</evidence>
<sequence>MEDFGTGGGISVKIFAGDTTGTNTGWDIELEQARRYIDHLQARFGRPADWGALAGHDTPFVTATFGLPTRDPGAHVCVTLAYADGTEVRVLWETEINIAHSYLHELALLHGSLPDWSSFEIKGWPLADFHWADDGPEPLGT</sequence>
<protein>
    <submittedName>
        <fullName evidence="1">Uncharacterized protein</fullName>
    </submittedName>
</protein>
<dbReference type="AlphaFoldDB" id="A0A1U9ZYB3"/>
<organism evidence="1 2">
    <name type="scientific">[Actinomadura] parvosata subsp. kistnae</name>
    <dbReference type="NCBI Taxonomy" id="1909395"/>
    <lineage>
        <taxon>Bacteria</taxon>
        <taxon>Bacillati</taxon>
        <taxon>Actinomycetota</taxon>
        <taxon>Actinomycetes</taxon>
        <taxon>Streptosporangiales</taxon>
        <taxon>Streptosporangiaceae</taxon>
        <taxon>Nonomuraea</taxon>
    </lineage>
</organism>
<gene>
    <name evidence="1" type="ORF">BKM31_17050</name>
</gene>
<evidence type="ECO:0000313" key="1">
    <source>
        <dbReference type="EMBL" id="AQZ62942.1"/>
    </source>
</evidence>
<dbReference type="EMBL" id="CP017717">
    <property type="protein sequence ID" value="AQZ62942.1"/>
    <property type="molecule type" value="Genomic_DNA"/>
</dbReference>
<dbReference type="KEGG" id="noa:BKM31_17050"/>
<dbReference type="RefSeq" id="WP_080039136.1">
    <property type="nucleotide sequence ID" value="NZ_CP017717.1"/>
</dbReference>
<proteinExistence type="predicted"/>